<evidence type="ECO:0000256" key="7">
    <source>
        <dbReference type="ARBA" id="ARBA00022729"/>
    </source>
</evidence>
<comment type="catalytic activity">
    <reaction evidence="1">
        <text>Preferential cleavage at the carboxyl of hydrophobic amino acids, but fails to cleave 15-Leu-|-Tyr-16, 16-Tyr-|-Leu-17 and 24-Phe-|-Phe-25 of insulin B chain. Activates trypsinogen, and degrades keratin.</text>
        <dbReference type="EC" id="3.4.23.24"/>
    </reaction>
</comment>
<keyword evidence="9 12" id="KW-0378">Hydrolase</keyword>
<dbReference type="GO" id="GO:0006508">
    <property type="term" value="P:proteolysis"/>
    <property type="evidence" value="ECO:0007669"/>
    <property type="project" value="UniProtKB-KW"/>
</dbReference>
<feature type="region of interest" description="Disordered" evidence="13">
    <location>
        <begin position="140"/>
        <end position="198"/>
    </location>
</feature>
<evidence type="ECO:0000256" key="13">
    <source>
        <dbReference type="SAM" id="MobiDB-lite"/>
    </source>
</evidence>
<comment type="subcellular location">
    <subcellularLocation>
        <location evidence="2">Secreted</location>
    </subcellularLocation>
</comment>
<evidence type="ECO:0000256" key="2">
    <source>
        <dbReference type="ARBA" id="ARBA00004613"/>
    </source>
</evidence>
<dbReference type="EC" id="3.4.23.24" evidence="4"/>
<protein>
    <recommendedName>
        <fullName evidence="4">candidapepsin</fullName>
        <ecNumber evidence="4">3.4.23.24</ecNumber>
    </recommendedName>
</protein>
<dbReference type="PANTHER" id="PTHR47966:SF65">
    <property type="entry name" value="ASPARTIC-TYPE ENDOPEPTIDASE"/>
    <property type="match status" value="1"/>
</dbReference>
<evidence type="ECO:0000313" key="15">
    <source>
        <dbReference type="EMBL" id="KAA8907713.1"/>
    </source>
</evidence>
<dbReference type="InterPro" id="IPR033876">
    <property type="entry name" value="SAP-like"/>
</dbReference>
<dbReference type="PROSITE" id="PS51767">
    <property type="entry name" value="PEPTIDASE_A1"/>
    <property type="match status" value="1"/>
</dbReference>
<dbReference type="Gene3D" id="2.40.70.10">
    <property type="entry name" value="Acid Proteases"/>
    <property type="match status" value="2"/>
</dbReference>
<keyword evidence="8 12" id="KW-0064">Aspartyl protease</keyword>
<dbReference type="InterPro" id="IPR001461">
    <property type="entry name" value="Aspartic_peptidase_A1"/>
</dbReference>
<dbReference type="InterPro" id="IPR033121">
    <property type="entry name" value="PEPTIDASE_A1"/>
</dbReference>
<evidence type="ECO:0000256" key="11">
    <source>
        <dbReference type="ARBA" id="ARBA00023157"/>
    </source>
</evidence>
<sequence>MLTNRRINMMAPPRHPPRYRSMKFVLYLFLATFIVAQVIPRALNGSKPAPLVISFDVEVSPLIESVATSLELVKNVSDTVINTGVDAINAGADAIDAIVNPQHQQQNQPNEAQNQKRGIIFGKNGVANTVWKIVFGWTGLPDPWNPPQQQQQPPPQPQPTTSRAPQPQPTTSKQPQPQPTTSKAPNPQPTTSPDNTAVAGLDMNLKGVYYMVVKGGSQKSSFKALIDTGSSDMWVKQAVFDPAQSSSGRVTSTPYGVQYQGTSGSSSGVWAYDDFSIGNVDLTNFQFASIKESNHYDDALIGVGKKDLEQTQNKYDNLPWALKAQNKISKAAYSLYLNTAKAATGSILFGGVDHAKYQGDLVTLKSEGARLWGQLDSVSIAGQEMPLNQQVAWDCGFTLTVLPENFVKTMLAHYTGVQRSGTNYIVDCNQDTSKKIAFKFGQGTAKQTTVEFGLDRFMWLYNDLCVFGAKVQNASANFPDMVLGASFLRNAYTVFDLEDNTIQVAPVKYTTDSDIQVL</sequence>
<comment type="caution">
    <text evidence="15">The sequence shown here is derived from an EMBL/GenBank/DDBJ whole genome shotgun (WGS) entry which is preliminary data.</text>
</comment>
<dbReference type="PANTHER" id="PTHR47966">
    <property type="entry name" value="BETA-SITE APP-CLEAVING ENZYME, ISOFORM A-RELATED"/>
    <property type="match status" value="1"/>
</dbReference>
<evidence type="ECO:0000256" key="6">
    <source>
        <dbReference type="ARBA" id="ARBA00022670"/>
    </source>
</evidence>
<proteinExistence type="inferred from homology"/>
<dbReference type="CDD" id="cd05474">
    <property type="entry name" value="SAP_like"/>
    <property type="match status" value="1"/>
</dbReference>
<evidence type="ECO:0000259" key="14">
    <source>
        <dbReference type="PROSITE" id="PS51767"/>
    </source>
</evidence>
<dbReference type="GeneID" id="54779053"/>
<dbReference type="OrthoDB" id="771136at2759"/>
<dbReference type="Pfam" id="PF00026">
    <property type="entry name" value="Asp"/>
    <property type="match status" value="1"/>
</dbReference>
<dbReference type="GO" id="GO:0004190">
    <property type="term" value="F:aspartic-type endopeptidase activity"/>
    <property type="evidence" value="ECO:0007669"/>
    <property type="project" value="UniProtKB-KW"/>
</dbReference>
<dbReference type="EMBL" id="SWFT01000019">
    <property type="protein sequence ID" value="KAA8907713.1"/>
    <property type="molecule type" value="Genomic_DNA"/>
</dbReference>
<dbReference type="Proteomes" id="UP000449547">
    <property type="component" value="Unassembled WGS sequence"/>
</dbReference>
<dbReference type="GO" id="GO:0005576">
    <property type="term" value="C:extracellular region"/>
    <property type="evidence" value="ECO:0007669"/>
    <property type="project" value="UniProtKB-SubCell"/>
</dbReference>
<evidence type="ECO:0000256" key="3">
    <source>
        <dbReference type="ARBA" id="ARBA00007447"/>
    </source>
</evidence>
<reference evidence="15 16" key="1">
    <citation type="submission" date="2019-07" db="EMBL/GenBank/DDBJ databases">
        <title>Genome assembly of two rare yeast pathogens: Diutina rugosa and Trichomonascus ciferrii.</title>
        <authorList>
            <person name="Mixao V."/>
            <person name="Saus E."/>
            <person name="Hansen A."/>
            <person name="Lass-Flor C."/>
            <person name="Gabaldon T."/>
        </authorList>
    </citation>
    <scope>NUCLEOTIDE SEQUENCE [LARGE SCALE GENOMIC DNA]</scope>
    <source>
        <strain evidence="15 16">CBS 613</strain>
    </source>
</reference>
<evidence type="ECO:0000313" key="16">
    <source>
        <dbReference type="Proteomes" id="UP000449547"/>
    </source>
</evidence>
<dbReference type="RefSeq" id="XP_034014719.1">
    <property type="nucleotide sequence ID" value="XM_034156825.1"/>
</dbReference>
<dbReference type="InterPro" id="IPR021109">
    <property type="entry name" value="Peptidase_aspartic_dom_sf"/>
</dbReference>
<keyword evidence="11" id="KW-1015">Disulfide bond</keyword>
<evidence type="ECO:0000256" key="9">
    <source>
        <dbReference type="ARBA" id="ARBA00022801"/>
    </source>
</evidence>
<dbReference type="VEuPathDB" id="FungiDB:DIURU_000400"/>
<keyword evidence="16" id="KW-1185">Reference proteome</keyword>
<accession>A0A642UXM3</accession>
<keyword evidence="7" id="KW-0732">Signal</keyword>
<keyword evidence="10" id="KW-0865">Zymogen</keyword>
<evidence type="ECO:0000256" key="8">
    <source>
        <dbReference type="ARBA" id="ARBA00022750"/>
    </source>
</evidence>
<comment type="similarity">
    <text evidence="3 12">Belongs to the peptidase A1 family.</text>
</comment>
<evidence type="ECO:0000256" key="4">
    <source>
        <dbReference type="ARBA" id="ARBA00013207"/>
    </source>
</evidence>
<name>A0A642UXM3_DIURU</name>
<feature type="domain" description="Peptidase A1" evidence="14">
    <location>
        <begin position="209"/>
        <end position="505"/>
    </location>
</feature>
<evidence type="ECO:0000256" key="10">
    <source>
        <dbReference type="ARBA" id="ARBA00023145"/>
    </source>
</evidence>
<organism evidence="15 16">
    <name type="scientific">Diutina rugosa</name>
    <name type="common">Yeast</name>
    <name type="synonym">Candida rugosa</name>
    <dbReference type="NCBI Taxonomy" id="5481"/>
    <lineage>
        <taxon>Eukaryota</taxon>
        <taxon>Fungi</taxon>
        <taxon>Dikarya</taxon>
        <taxon>Ascomycota</taxon>
        <taxon>Saccharomycotina</taxon>
        <taxon>Pichiomycetes</taxon>
        <taxon>Debaryomycetaceae</taxon>
        <taxon>Diutina</taxon>
    </lineage>
</organism>
<dbReference type="InterPro" id="IPR001969">
    <property type="entry name" value="Aspartic_peptidase_AS"/>
</dbReference>
<feature type="compositionally biased region" description="Low complexity" evidence="13">
    <location>
        <begin position="159"/>
        <end position="185"/>
    </location>
</feature>
<gene>
    <name evidence="15" type="ORF">DIURU_000400</name>
</gene>
<dbReference type="PRINTS" id="PR00792">
    <property type="entry name" value="PEPSIN"/>
</dbReference>
<keyword evidence="5" id="KW-0964">Secreted</keyword>
<dbReference type="PROSITE" id="PS00141">
    <property type="entry name" value="ASP_PROTEASE"/>
    <property type="match status" value="1"/>
</dbReference>
<keyword evidence="6 12" id="KW-0645">Protease</keyword>
<dbReference type="SUPFAM" id="SSF50630">
    <property type="entry name" value="Acid proteases"/>
    <property type="match status" value="1"/>
</dbReference>
<dbReference type="AlphaFoldDB" id="A0A642UXM3"/>
<evidence type="ECO:0000256" key="1">
    <source>
        <dbReference type="ARBA" id="ARBA00001675"/>
    </source>
</evidence>
<evidence type="ECO:0000256" key="12">
    <source>
        <dbReference type="RuleBase" id="RU000454"/>
    </source>
</evidence>
<evidence type="ECO:0000256" key="5">
    <source>
        <dbReference type="ARBA" id="ARBA00022525"/>
    </source>
</evidence>